<dbReference type="VEuPathDB" id="CryptoDB:Cvel_6353"/>
<organism evidence="2">
    <name type="scientific">Chromera velia CCMP2878</name>
    <dbReference type="NCBI Taxonomy" id="1169474"/>
    <lineage>
        <taxon>Eukaryota</taxon>
        <taxon>Sar</taxon>
        <taxon>Alveolata</taxon>
        <taxon>Colpodellida</taxon>
        <taxon>Chromeraceae</taxon>
        <taxon>Chromera</taxon>
    </lineage>
</organism>
<proteinExistence type="predicted"/>
<evidence type="ECO:0000256" key="1">
    <source>
        <dbReference type="SAM" id="MobiDB-lite"/>
    </source>
</evidence>
<dbReference type="PANTHER" id="PTHR11567:SF25">
    <property type="entry name" value="PROTEIN FRA10AC1"/>
    <property type="match status" value="1"/>
</dbReference>
<evidence type="ECO:0008006" key="3">
    <source>
        <dbReference type="Google" id="ProtNLM"/>
    </source>
</evidence>
<reference evidence="2" key="1">
    <citation type="submission" date="2014-11" db="EMBL/GenBank/DDBJ databases">
        <authorList>
            <person name="Otto D Thomas"/>
            <person name="Naeem Raeece"/>
        </authorList>
    </citation>
    <scope>NUCLEOTIDE SEQUENCE</scope>
</reference>
<feature type="compositionally biased region" description="Basic and acidic residues" evidence="1">
    <location>
        <begin position="251"/>
        <end position="263"/>
    </location>
</feature>
<accession>A0A0G4HCS7</accession>
<dbReference type="Pfam" id="PF09725">
    <property type="entry name" value="Fra10Ac1"/>
    <property type="match status" value="1"/>
</dbReference>
<sequence length="334" mass="38253">MKASRFEQRGDHAPDLRKNESGKRSFQETLPPSHKPGASRFDLATAKKPDFLSEAVKASASSGLSSYDRLKGLGAYQRHLALGRFLGKGVGEKAGGATQSSSTSSFSRGLVKTDWDILKENHKFLRDEKAEDGSWEAKLAKRYYDKLYKEYVICDLSRYRKGQIGMRWRTEAEVIRGEGQFSCGNKHCSERHQLNSYEVNFAYKEDGQMKQALVKARLCPSCAYKLNYKYIKAWKKQRKAEKAWKKLKGEAKEERLKEEETGGRDGLFTDGVEREGVEEEEEREEEYNEEVAGEKKMDAATLRELEKLAWAGPRPEEAKTRQDEFDDFLKDMIL</sequence>
<feature type="compositionally biased region" description="Acidic residues" evidence="1">
    <location>
        <begin position="276"/>
        <end position="291"/>
    </location>
</feature>
<feature type="region of interest" description="Disordered" evidence="1">
    <location>
        <begin position="1"/>
        <end position="42"/>
    </location>
</feature>
<dbReference type="PANTHER" id="PTHR11567">
    <property type="entry name" value="ACID PHOSPHATASE-RELATED"/>
    <property type="match status" value="1"/>
</dbReference>
<evidence type="ECO:0000313" key="2">
    <source>
        <dbReference type="EMBL" id="CEM41784.1"/>
    </source>
</evidence>
<dbReference type="AlphaFoldDB" id="A0A0G4HCS7"/>
<feature type="compositionally biased region" description="Basic and acidic residues" evidence="1">
    <location>
        <begin position="1"/>
        <end position="26"/>
    </location>
</feature>
<dbReference type="EMBL" id="CDMZ01002311">
    <property type="protein sequence ID" value="CEM41784.1"/>
    <property type="molecule type" value="Genomic_DNA"/>
</dbReference>
<name>A0A0G4HCS7_9ALVE</name>
<protein>
    <recommendedName>
        <fullName evidence="3">Protein FRA10AC1</fullName>
    </recommendedName>
</protein>
<gene>
    <name evidence="2" type="ORF">Cvel_6353</name>
</gene>
<dbReference type="GO" id="GO:0016791">
    <property type="term" value="F:phosphatase activity"/>
    <property type="evidence" value="ECO:0007669"/>
    <property type="project" value="TreeGrafter"/>
</dbReference>
<dbReference type="InterPro" id="IPR019129">
    <property type="entry name" value="Folate-sensitive_fs_Fra10Ac1"/>
</dbReference>
<feature type="region of interest" description="Disordered" evidence="1">
    <location>
        <begin position="251"/>
        <end position="295"/>
    </location>
</feature>
<dbReference type="InterPro" id="IPR050645">
    <property type="entry name" value="Histidine_acid_phosphatase"/>
</dbReference>